<gene>
    <name evidence="1" type="ORF">J121_1776</name>
</gene>
<comment type="caution">
    <text evidence="1">The sequence shown here is derived from an EMBL/GenBank/DDBJ whole genome shotgun (WGS) entry which is preliminary data.</text>
</comment>
<dbReference type="EMBL" id="JYNE01000009">
    <property type="protein sequence ID" value="KNH03447.1"/>
    <property type="molecule type" value="Genomic_DNA"/>
</dbReference>
<dbReference type="RefSeq" id="WP_050599148.1">
    <property type="nucleotide sequence ID" value="NZ_JYNE01000009.1"/>
</dbReference>
<dbReference type="Proteomes" id="UP000037446">
    <property type="component" value="Unassembled WGS sequence"/>
</dbReference>
<sequence>MTMETLSEFPDERNDLADTDLCSALGIVISNSAPETSEREQVLAGMRRDRDLQECASARSTMDHLIDRYQEGAALPSIRRQVSASVIVLELGIPQIAEKRCKKLISKWGRHFVLDENPSVVRDGEIVQLQTAPVLLERFLAEREGGEPLFQSRVKPGTACLTSISLEIGLAYASVRQYQHLVVDAIETGRVKLGGKPPRNNEDAQALREARAECLAFVDRCIDEGVALPTNPNNRKAYDFQAVVRLAGIHDDKLALDQQLHQQVYKRAPLLEHPPEIMPPGTTYGQFEEELRRARSVEVVGLKSASAQVSQTMQALKQYRTAMGRTQPGAMIGDELLPASVEEAIPRILASGRIKNPGLFKTNIKIVARIHQKITSDDGLGDDIGGAIAIAIHRSGKSLTEISKETGISMASLHNVRHLRKYTRADLEEHLEKLETALSVRAGRFLELAKHAKRPFRMEKGERKVSFPLKDFVSDRWREMDDQEFDEMVAWITDNILQQPTPYGAAMRQAVKLGRESARVRKELGAERRIGSELDEDKKPPFQKSLEQLVVVKMQQFSDDDHLRSKGSYWVDHTARMRMGMLLDLANFATDPPEAGGLGFDPEVFDLAHLLNTEIPKAYVDELAHRLADVEWEDENGGKKRGPLLTAHHADLMILLASIFREKWGFAYQKPELAKAIDKPDTRPLPAVRYLVKSDEVQKVLPGYSPPAQRPKPFVPEHLVDLDPAAYRDECAKAADRYDILASEIAARSKRSRDPIATVKGLVHDDQPIRTALEHIKLAIARAPSLASDPVAHHLHIRDCTGSIFAILTAFRPKNFREVTIDGPAPQLKCQDGRFKLEIPHDRFKNWKSAPLFADRSPYLRTLPHIAAFQELMEYYIAESRPFLLGDRDTPNLFLDGKGLALTGLSHWRMTRDFTARHLAFNPYKDRGIPDVLPFSPYSWRYIVATDILVNAARYSNPYLAAANALQTSEAMILRYYARVRPDARNELVDKRMEQVGEEVWGTRS</sequence>
<evidence type="ECO:0000313" key="1">
    <source>
        <dbReference type="EMBL" id="KNH03447.1"/>
    </source>
</evidence>
<reference evidence="1" key="1">
    <citation type="submission" date="2015-02" db="EMBL/GenBank/DDBJ databases">
        <authorList>
            <person name="Chooi Y.-H."/>
        </authorList>
    </citation>
    <scope>NUCLEOTIDE SEQUENCE [LARGE SCALE GENOMIC DNA]</scope>
    <source>
        <strain evidence="1">LAMA 915</strain>
    </source>
</reference>
<evidence type="ECO:0000313" key="2">
    <source>
        <dbReference type="Proteomes" id="UP000037446"/>
    </source>
</evidence>
<name>A0A0L1KHZ0_9SPHN</name>
<proteinExistence type="predicted"/>
<dbReference type="PATRIC" id="fig|1306953.7.peg.1826"/>
<protein>
    <submittedName>
        <fullName evidence="1">Is4 family</fullName>
    </submittedName>
</protein>
<organism evidence="1 2">
    <name type="scientific">Qipengyuania citrea LAMA 915</name>
    <dbReference type="NCBI Taxonomy" id="1306953"/>
    <lineage>
        <taxon>Bacteria</taxon>
        <taxon>Pseudomonadati</taxon>
        <taxon>Pseudomonadota</taxon>
        <taxon>Alphaproteobacteria</taxon>
        <taxon>Sphingomonadales</taxon>
        <taxon>Erythrobacteraceae</taxon>
        <taxon>Qipengyuania</taxon>
    </lineage>
</organism>
<accession>A0A0L1KHZ0</accession>
<dbReference type="AlphaFoldDB" id="A0A0L1KHZ0"/>